<evidence type="ECO:0000256" key="12">
    <source>
        <dbReference type="SAM" id="MobiDB-lite"/>
    </source>
</evidence>
<dbReference type="Proteomes" id="UP000294933">
    <property type="component" value="Unassembled WGS sequence"/>
</dbReference>
<dbReference type="SMART" id="SM00064">
    <property type="entry name" value="FYVE"/>
    <property type="match status" value="1"/>
</dbReference>
<evidence type="ECO:0000256" key="9">
    <source>
        <dbReference type="ARBA" id="ARBA00023136"/>
    </source>
</evidence>
<dbReference type="InterPro" id="IPR017073">
    <property type="entry name" value="HGS/VPS27"/>
</dbReference>
<keyword evidence="9 10" id="KW-0472">Membrane</keyword>
<dbReference type="InterPro" id="IPR011011">
    <property type="entry name" value="Znf_FYVE_PHD"/>
</dbReference>
<feature type="compositionally biased region" description="Low complexity" evidence="12">
    <location>
        <begin position="608"/>
        <end position="620"/>
    </location>
</feature>
<dbReference type="InterPro" id="IPR003903">
    <property type="entry name" value="UIM_dom"/>
</dbReference>
<evidence type="ECO:0000256" key="5">
    <source>
        <dbReference type="ARBA" id="ARBA00022737"/>
    </source>
</evidence>
<name>A0A4Y7Q3Z0_9AGAM</name>
<dbReference type="PANTHER" id="PTHR47794">
    <property type="entry name" value="VACUOLAR PROTEIN SORTING-ASSOCIATED PROTEIN 27"/>
    <property type="match status" value="1"/>
</dbReference>
<dbReference type="VEuPathDB" id="FungiDB:BD410DRAFT_788555"/>
<dbReference type="GO" id="GO:0043130">
    <property type="term" value="F:ubiquitin binding"/>
    <property type="evidence" value="ECO:0007669"/>
    <property type="project" value="InterPro"/>
</dbReference>
<dbReference type="SMART" id="SM00726">
    <property type="entry name" value="UIM"/>
    <property type="match status" value="2"/>
</dbReference>
<dbReference type="CDD" id="cd16979">
    <property type="entry name" value="VHS_Vps27"/>
    <property type="match status" value="1"/>
</dbReference>
<proteinExistence type="inferred from homology"/>
<feature type="domain" description="VHS" evidence="14">
    <location>
        <begin position="30"/>
        <end position="151"/>
    </location>
</feature>
<feature type="compositionally biased region" description="Basic residues" evidence="12">
    <location>
        <begin position="246"/>
        <end position="256"/>
    </location>
</feature>
<feature type="region of interest" description="Disordered" evidence="12">
    <location>
        <begin position="278"/>
        <end position="335"/>
    </location>
</feature>
<evidence type="ECO:0000256" key="4">
    <source>
        <dbReference type="ARBA" id="ARBA00022723"/>
    </source>
</evidence>
<evidence type="ECO:0000256" key="7">
    <source>
        <dbReference type="ARBA" id="ARBA00022771"/>
    </source>
</evidence>
<dbReference type="GO" id="GO:0006623">
    <property type="term" value="P:protein targeting to vacuole"/>
    <property type="evidence" value="ECO:0007669"/>
    <property type="project" value="TreeGrafter"/>
</dbReference>
<dbReference type="GO" id="GO:0032266">
    <property type="term" value="F:phosphatidylinositol-3-phosphate binding"/>
    <property type="evidence" value="ECO:0007669"/>
    <property type="project" value="TreeGrafter"/>
</dbReference>
<dbReference type="Gene3D" id="1.20.5.1940">
    <property type="match status" value="1"/>
</dbReference>
<dbReference type="PANTHER" id="PTHR47794:SF1">
    <property type="entry name" value="VACUOLAR PROTEIN SORTING-ASSOCIATED PROTEIN 27"/>
    <property type="match status" value="1"/>
</dbReference>
<feature type="compositionally biased region" description="Low complexity" evidence="12">
    <location>
        <begin position="635"/>
        <end position="648"/>
    </location>
</feature>
<comment type="function">
    <text evidence="10">Component of the ESCRT-0 complex which is the sorting receptor for ubiquitinated cargo proteins at the multivesicular body (MVB) and recruits ESCRT-I to the MVB outer membrane.</text>
</comment>
<dbReference type="Pfam" id="PF02809">
    <property type="entry name" value="UIM"/>
    <property type="match status" value="2"/>
</dbReference>
<evidence type="ECO:0000256" key="11">
    <source>
        <dbReference type="PROSITE-ProRule" id="PRU00091"/>
    </source>
</evidence>
<evidence type="ECO:0000256" key="1">
    <source>
        <dbReference type="ARBA" id="ARBA00004125"/>
    </source>
</evidence>
<dbReference type="InterPro" id="IPR013083">
    <property type="entry name" value="Znf_RING/FYVE/PHD"/>
</dbReference>
<dbReference type="Gene3D" id="1.25.40.90">
    <property type="match status" value="1"/>
</dbReference>
<dbReference type="GO" id="GO:0010008">
    <property type="term" value="C:endosome membrane"/>
    <property type="evidence" value="ECO:0007669"/>
    <property type="project" value="UniProtKB-SubCell"/>
</dbReference>
<dbReference type="GO" id="GO:0008270">
    <property type="term" value="F:zinc ion binding"/>
    <property type="evidence" value="ECO:0007669"/>
    <property type="project" value="UniProtKB-KW"/>
</dbReference>
<keyword evidence="5" id="KW-0677">Repeat</keyword>
<keyword evidence="16" id="KW-1185">Reference proteome</keyword>
<dbReference type="InterPro" id="IPR002014">
    <property type="entry name" value="VHS_dom"/>
</dbReference>
<feature type="domain" description="FYVE-type" evidence="13">
    <location>
        <begin position="171"/>
        <end position="231"/>
    </location>
</feature>
<dbReference type="InterPro" id="IPR008942">
    <property type="entry name" value="ENTH_VHS"/>
</dbReference>
<feature type="compositionally biased region" description="Low complexity" evidence="12">
    <location>
        <begin position="373"/>
        <end position="395"/>
    </location>
</feature>
<dbReference type="Pfam" id="PF00790">
    <property type="entry name" value="VHS"/>
    <property type="match status" value="1"/>
</dbReference>
<dbReference type="Gene3D" id="3.30.40.10">
    <property type="entry name" value="Zinc/RING finger domain, C3HC4 (zinc finger)"/>
    <property type="match status" value="1"/>
</dbReference>
<accession>A0A4Y7Q3Z0</accession>
<sequence>MSLSSWLWGTTQTDEAIDKATSELLPAGAEDMALNLEICDQIRSKAVPPKDAMKALKRRMNHRNPNVQLLTLGLTDVCIKNGGDHFLVEIASREFMDNLVSILKMPTLNHEVKTKMLRLIQNWAVAFEGKPALGYVGQVYKTLKNEGFAFPPQDLTASSTAMVDTSTAPEWIDSDVCLRCRTAFSFTNRKHHCRNCGQVFDQACSSKMLPLPHFGITQEVRVCDGCYVKLTKNKKEKTHSHDSTKHRTRSPTRHKSARELADAELQRAIELSLAESGGFASGSTVHHRPGYVPAQPNPSTYTWQTSEPPLVDRSTRPAPKVNGYRKTEEEEDDPELKAAIEASLKEANAPKPNAPVLETPTAEVPMYMYNPLPNSSLPPRTSSLPVTSSSSSSPLPSLPAAPQMQPAYDLSPYESSAILEFSQTVEAAETSGGRDLSRYAGVSEMYDKAQGLRPKLVLALGDAERKEQMLADMHDKLSQVVKLYDKALTEQVSRPWRSQAAHPSANTPQQQHAQWAPQQATPYGPQQPQYAQQQPQQQFVQQLPTQQQQQYAPPQASAQVPESQYQQPQMTGQQQSHQWQPQAQQQGQFAPPVQQQFASPSSPPVPAPISQYNHPPVGMQSPPPPQAILSPAPPQQVQFAPQNAAPQVQSPPPQQIQYATAAQILAPAPQTVQSPPAPQFATPSQGQIQGLPPPPQALQSPALVPEAGAYPWQSMSPTPQSTLSRNNTVSYGGSQSAAPSSPTLTRHNTVTYGQAPTPASAHVVQPQVYQQQPQQQQQQHYQSPAPMPSLPQFPVAPTSNPQAFSLYGPAAGGVEQTERKEALLIDL</sequence>
<feature type="compositionally biased region" description="Polar residues" evidence="12">
    <location>
        <begin position="713"/>
        <end position="754"/>
    </location>
</feature>
<comment type="subcellular location">
    <subcellularLocation>
        <location evidence="1 10">Endosome membrane</location>
        <topology evidence="1 10">Peripheral membrane protein</topology>
        <orientation evidence="1 10">Cytoplasmic side</orientation>
    </subcellularLocation>
</comment>
<feature type="compositionally biased region" description="Polar residues" evidence="12">
    <location>
        <begin position="297"/>
        <end position="307"/>
    </location>
</feature>
<dbReference type="GO" id="GO:0043328">
    <property type="term" value="P:protein transport to vacuole involved in ubiquitin-dependent protein catabolic process via the multivesicular body sorting pathway"/>
    <property type="evidence" value="ECO:0007669"/>
    <property type="project" value="TreeGrafter"/>
</dbReference>
<dbReference type="PROSITE" id="PS50179">
    <property type="entry name" value="VHS"/>
    <property type="match status" value="1"/>
</dbReference>
<evidence type="ECO:0000256" key="10">
    <source>
        <dbReference type="PIRNR" id="PIRNR036956"/>
    </source>
</evidence>
<comment type="subunit">
    <text evidence="10">Component of the ESCRT-0 complex composed of HSE1 and VPS27.</text>
</comment>
<feature type="compositionally biased region" description="Pro residues" evidence="12">
    <location>
        <begin position="621"/>
        <end position="634"/>
    </location>
</feature>
<dbReference type="OrthoDB" id="957735at2759"/>
<evidence type="ECO:0000256" key="2">
    <source>
        <dbReference type="ARBA" id="ARBA00008597"/>
    </source>
</evidence>
<keyword evidence="7 11" id="KW-0863">Zinc-finger</keyword>
<keyword evidence="4" id="KW-0479">Metal-binding</keyword>
<dbReference type="SUPFAM" id="SSF57903">
    <property type="entry name" value="FYVE/PHD zinc finger"/>
    <property type="match status" value="1"/>
</dbReference>
<dbReference type="STRING" id="50990.A0A4Y7Q3Z0"/>
<evidence type="ECO:0000256" key="8">
    <source>
        <dbReference type="ARBA" id="ARBA00022833"/>
    </source>
</evidence>
<dbReference type="PIRSF" id="PIRSF036956">
    <property type="entry name" value="Hrs_Vps27"/>
    <property type="match status" value="1"/>
</dbReference>
<evidence type="ECO:0000256" key="3">
    <source>
        <dbReference type="ARBA" id="ARBA00017753"/>
    </source>
</evidence>
<dbReference type="SMART" id="SM00288">
    <property type="entry name" value="VHS"/>
    <property type="match status" value="1"/>
</dbReference>
<evidence type="ECO:0000313" key="15">
    <source>
        <dbReference type="EMBL" id="TDL22304.1"/>
    </source>
</evidence>
<organism evidence="15 16">
    <name type="scientific">Rickenella mellea</name>
    <dbReference type="NCBI Taxonomy" id="50990"/>
    <lineage>
        <taxon>Eukaryota</taxon>
        <taxon>Fungi</taxon>
        <taxon>Dikarya</taxon>
        <taxon>Basidiomycota</taxon>
        <taxon>Agaricomycotina</taxon>
        <taxon>Agaricomycetes</taxon>
        <taxon>Hymenochaetales</taxon>
        <taxon>Rickenellaceae</taxon>
        <taxon>Rickenella</taxon>
    </lineage>
</organism>
<dbReference type="GO" id="GO:0033565">
    <property type="term" value="C:ESCRT-0 complex"/>
    <property type="evidence" value="ECO:0007669"/>
    <property type="project" value="TreeGrafter"/>
</dbReference>
<dbReference type="Pfam" id="PF01363">
    <property type="entry name" value="FYVE"/>
    <property type="match status" value="1"/>
</dbReference>
<feature type="region of interest" description="Disordered" evidence="12">
    <location>
        <begin position="373"/>
        <end position="405"/>
    </location>
</feature>
<dbReference type="Gene3D" id="6.10.140.100">
    <property type="match status" value="1"/>
</dbReference>
<evidence type="ECO:0000256" key="6">
    <source>
        <dbReference type="ARBA" id="ARBA00022753"/>
    </source>
</evidence>
<keyword evidence="8" id="KW-0862">Zinc</keyword>
<evidence type="ECO:0000259" key="13">
    <source>
        <dbReference type="PROSITE" id="PS50178"/>
    </source>
</evidence>
<gene>
    <name evidence="15" type="ORF">BD410DRAFT_788555</name>
</gene>
<feature type="region of interest" description="Disordered" evidence="12">
    <location>
        <begin position="234"/>
        <end position="258"/>
    </location>
</feature>
<dbReference type="AlphaFoldDB" id="A0A4Y7Q3Z0"/>
<dbReference type="InterPro" id="IPR000306">
    <property type="entry name" value="Znf_FYVE"/>
</dbReference>
<feature type="region of interest" description="Disordered" evidence="12">
    <location>
        <begin position="494"/>
        <end position="654"/>
    </location>
</feature>
<feature type="region of interest" description="Disordered" evidence="12">
    <location>
        <begin position="670"/>
        <end position="818"/>
    </location>
</feature>
<dbReference type="CDD" id="cd15735">
    <property type="entry name" value="FYVE_spVPS27p_like"/>
    <property type="match status" value="1"/>
</dbReference>
<reference evidence="15 16" key="1">
    <citation type="submission" date="2018-06" db="EMBL/GenBank/DDBJ databases">
        <title>A transcriptomic atlas of mushroom development highlights an independent origin of complex multicellularity.</title>
        <authorList>
            <consortium name="DOE Joint Genome Institute"/>
            <person name="Krizsan K."/>
            <person name="Almasi E."/>
            <person name="Merenyi Z."/>
            <person name="Sahu N."/>
            <person name="Viragh M."/>
            <person name="Koszo T."/>
            <person name="Mondo S."/>
            <person name="Kiss B."/>
            <person name="Balint B."/>
            <person name="Kues U."/>
            <person name="Barry K."/>
            <person name="Hegedus J.C."/>
            <person name="Henrissat B."/>
            <person name="Johnson J."/>
            <person name="Lipzen A."/>
            <person name="Ohm R."/>
            <person name="Nagy I."/>
            <person name="Pangilinan J."/>
            <person name="Yan J."/>
            <person name="Xiong Y."/>
            <person name="Grigoriev I.V."/>
            <person name="Hibbett D.S."/>
            <person name="Nagy L.G."/>
        </authorList>
    </citation>
    <scope>NUCLEOTIDE SEQUENCE [LARGE SCALE GENOMIC DNA]</scope>
    <source>
        <strain evidence="15 16">SZMC22713</strain>
    </source>
</reference>
<dbReference type="PROSITE" id="PS50178">
    <property type="entry name" value="ZF_FYVE"/>
    <property type="match status" value="1"/>
</dbReference>
<keyword evidence="6 10" id="KW-0967">Endosome</keyword>
<feature type="compositionally biased region" description="Low complexity" evidence="12">
    <location>
        <begin position="762"/>
        <end position="782"/>
    </location>
</feature>
<feature type="compositionally biased region" description="Low complexity" evidence="12">
    <location>
        <begin position="508"/>
        <end position="600"/>
    </location>
</feature>
<dbReference type="SUPFAM" id="SSF48464">
    <property type="entry name" value="ENTH/VHS domain"/>
    <property type="match status" value="1"/>
</dbReference>
<protein>
    <recommendedName>
        <fullName evidence="3 10">Vacuolar protein sorting-associated protein 27</fullName>
    </recommendedName>
</protein>
<dbReference type="PROSITE" id="PS50330">
    <property type="entry name" value="UIM"/>
    <property type="match status" value="1"/>
</dbReference>
<dbReference type="EMBL" id="ML170175">
    <property type="protein sequence ID" value="TDL22304.1"/>
    <property type="molecule type" value="Genomic_DNA"/>
</dbReference>
<evidence type="ECO:0000313" key="16">
    <source>
        <dbReference type="Proteomes" id="UP000294933"/>
    </source>
</evidence>
<comment type="similarity">
    <text evidence="2 10">Belongs to the VPS27 family.</text>
</comment>
<dbReference type="InterPro" id="IPR017455">
    <property type="entry name" value="Znf_FYVE-rel"/>
</dbReference>
<evidence type="ECO:0000259" key="14">
    <source>
        <dbReference type="PROSITE" id="PS50179"/>
    </source>
</evidence>